<proteinExistence type="predicted"/>
<dbReference type="OrthoDB" id="67308at2759"/>
<organism evidence="1 2">
    <name type="scientific">Achlya hypogyna</name>
    <name type="common">Oomycete</name>
    <name type="synonym">Protoachlya hypogyna</name>
    <dbReference type="NCBI Taxonomy" id="1202772"/>
    <lineage>
        <taxon>Eukaryota</taxon>
        <taxon>Sar</taxon>
        <taxon>Stramenopiles</taxon>
        <taxon>Oomycota</taxon>
        <taxon>Saprolegniomycetes</taxon>
        <taxon>Saprolegniales</taxon>
        <taxon>Achlyaceae</taxon>
        <taxon>Achlya</taxon>
    </lineage>
</organism>
<sequence>MPTPVLTSKEVQALKREELQRTSIVVGYDRLDYATAAKEMNARASAVQRLSPEELAHRKHIRMDNRARHFDVGDMNDAPLSYETSGRQEDPTGELHKYTAKLNVEARAMLLRTSATLGYEKPVLTTSTKDGTQWSRAAMDRSIAMRQETRKLTGPKKCPFEFGDDEIEYVSTAKGTMNFDPKDAKCAVMAADVKEDLRKCHYTFGNDKASYSTSSNVPEIDPEHYRRMAQKQVPLHDPRKNSVYFS</sequence>
<protein>
    <submittedName>
        <fullName evidence="1">Uncharacterized protein</fullName>
    </submittedName>
</protein>
<evidence type="ECO:0000313" key="1">
    <source>
        <dbReference type="EMBL" id="OQR84856.1"/>
    </source>
</evidence>
<dbReference type="Proteomes" id="UP000243579">
    <property type="component" value="Unassembled WGS sequence"/>
</dbReference>
<accession>A0A1V9YGL1</accession>
<name>A0A1V9YGL1_ACHHY</name>
<gene>
    <name evidence="1" type="ORF">ACHHYP_12625</name>
</gene>
<reference evidence="1 2" key="1">
    <citation type="journal article" date="2014" name="Genome Biol. Evol.">
        <title>The secreted proteins of Achlya hypogyna and Thraustotheca clavata identify the ancestral oomycete secretome and reveal gene acquisitions by horizontal gene transfer.</title>
        <authorList>
            <person name="Misner I."/>
            <person name="Blouin N."/>
            <person name="Leonard G."/>
            <person name="Richards T.A."/>
            <person name="Lane C.E."/>
        </authorList>
    </citation>
    <scope>NUCLEOTIDE SEQUENCE [LARGE SCALE GENOMIC DNA]</scope>
    <source>
        <strain evidence="1 2">ATCC 48635</strain>
    </source>
</reference>
<keyword evidence="2" id="KW-1185">Reference proteome</keyword>
<comment type="caution">
    <text evidence="1">The sequence shown here is derived from an EMBL/GenBank/DDBJ whole genome shotgun (WGS) entry which is preliminary data.</text>
</comment>
<dbReference type="EMBL" id="JNBR01001832">
    <property type="protein sequence ID" value="OQR84856.1"/>
    <property type="molecule type" value="Genomic_DNA"/>
</dbReference>
<dbReference type="AlphaFoldDB" id="A0A1V9YGL1"/>
<evidence type="ECO:0000313" key="2">
    <source>
        <dbReference type="Proteomes" id="UP000243579"/>
    </source>
</evidence>